<feature type="signal peptide" evidence="1">
    <location>
        <begin position="1"/>
        <end position="29"/>
    </location>
</feature>
<feature type="chain" id="PRO_5030875267" evidence="1">
    <location>
        <begin position="30"/>
        <end position="186"/>
    </location>
</feature>
<evidence type="ECO:0000313" key="3">
    <source>
        <dbReference type="Proteomes" id="UP000519897"/>
    </source>
</evidence>
<evidence type="ECO:0000313" key="2">
    <source>
        <dbReference type="EMBL" id="MBB4141977.1"/>
    </source>
</evidence>
<organism evidence="2 3">
    <name type="scientific">Rhizobium rhizoryzae</name>
    <dbReference type="NCBI Taxonomy" id="451876"/>
    <lineage>
        <taxon>Bacteria</taxon>
        <taxon>Pseudomonadati</taxon>
        <taxon>Pseudomonadota</taxon>
        <taxon>Alphaproteobacteria</taxon>
        <taxon>Hyphomicrobiales</taxon>
        <taxon>Rhizobiaceae</taxon>
        <taxon>Rhizobium/Agrobacterium group</taxon>
        <taxon>Rhizobium</taxon>
    </lineage>
</organism>
<name>A0A7W6LD59_9HYPH</name>
<comment type="caution">
    <text evidence="2">The sequence shown here is derived from an EMBL/GenBank/DDBJ whole genome shotgun (WGS) entry which is preliminary data.</text>
</comment>
<dbReference type="AlphaFoldDB" id="A0A7W6LD59"/>
<evidence type="ECO:0000256" key="1">
    <source>
        <dbReference type="SAM" id="SignalP"/>
    </source>
</evidence>
<dbReference type="Proteomes" id="UP000519897">
    <property type="component" value="Unassembled WGS sequence"/>
</dbReference>
<accession>A0A7W6LD59</accession>
<keyword evidence="1" id="KW-0732">Signal</keyword>
<protein>
    <submittedName>
        <fullName evidence="2">Uncharacterized protein</fullName>
    </submittedName>
</protein>
<proteinExistence type="predicted"/>
<keyword evidence="3" id="KW-1185">Reference proteome</keyword>
<reference evidence="2 3" key="1">
    <citation type="submission" date="2020-08" db="EMBL/GenBank/DDBJ databases">
        <title>Genomic Encyclopedia of Type Strains, Phase IV (KMG-IV): sequencing the most valuable type-strain genomes for metagenomic binning, comparative biology and taxonomic classification.</title>
        <authorList>
            <person name="Goeker M."/>
        </authorList>
    </citation>
    <scope>NUCLEOTIDE SEQUENCE [LARGE SCALE GENOMIC DNA]</scope>
    <source>
        <strain evidence="2 3">DSM 29514</strain>
    </source>
</reference>
<dbReference type="RefSeq" id="WP_165135683.1">
    <property type="nucleotide sequence ID" value="NZ_CP049250.1"/>
</dbReference>
<sequence>MVSRFFSPKGGLFLIAGIALVASHSVADAGSRDKAFFQTASGVWSGPGEIVAGKYKGTKFTCNLTGEPNKDGDAGIKLDGTCRVGVFKQPMSAVIKQAGGSYKGQFLDGAAGKGLDIVSGAVNGDKIVVGINRAKLNGAMIARMQDDNAMNITISVKVEDEMVPVIGLALKRDTDQMAVGAIAANE</sequence>
<dbReference type="EMBL" id="JACIEC010000001">
    <property type="protein sequence ID" value="MBB4141977.1"/>
    <property type="molecule type" value="Genomic_DNA"/>
</dbReference>
<gene>
    <name evidence="2" type="ORF">GGQ72_000476</name>
</gene>